<evidence type="ECO:0000313" key="2">
    <source>
        <dbReference type="Proteomes" id="UP000631418"/>
    </source>
</evidence>
<proteinExistence type="predicted"/>
<protein>
    <submittedName>
        <fullName evidence="1">Uncharacterized protein</fullName>
    </submittedName>
</protein>
<dbReference type="Proteomes" id="UP000631418">
    <property type="component" value="Unassembled WGS sequence"/>
</dbReference>
<dbReference type="EMBL" id="JADOEF010000001">
    <property type="protein sequence ID" value="MBF7810401.1"/>
    <property type="molecule type" value="Genomic_DNA"/>
</dbReference>
<sequence>MLINMEAFSFLEEYDIEDIEIAFLLEYTPALKPGINLALMYRENEKTDREYFIIYRHFFGKIKKSYISDSDGEIINKLLEHGKISIIPQEKHGLDGYSYTLTFINNMNFAQYSWWEEPEEKWGVFGELVKVIFKYIDMEI</sequence>
<gene>
    <name evidence="1" type="ORF">IS491_17420</name>
</gene>
<accession>A0AAE2V388</accession>
<reference evidence="1" key="1">
    <citation type="submission" date="2020-11" db="EMBL/GenBank/DDBJ databases">
        <authorList>
            <person name="Thieme N."/>
            <person name="Liebl W."/>
            <person name="Zverlov V."/>
        </authorList>
    </citation>
    <scope>NUCLEOTIDE SEQUENCE</scope>
    <source>
        <strain evidence="1">NT08</strain>
    </source>
</reference>
<dbReference type="RefSeq" id="WP_012059018.1">
    <property type="nucleotide sequence ID" value="NZ_CP073279.1"/>
</dbReference>
<organism evidence="1 2">
    <name type="scientific">Clostridium beijerinckii</name>
    <name type="common">Clostridium MP</name>
    <dbReference type="NCBI Taxonomy" id="1520"/>
    <lineage>
        <taxon>Bacteria</taxon>
        <taxon>Bacillati</taxon>
        <taxon>Bacillota</taxon>
        <taxon>Clostridia</taxon>
        <taxon>Eubacteriales</taxon>
        <taxon>Clostridiaceae</taxon>
        <taxon>Clostridium</taxon>
    </lineage>
</organism>
<name>A0AAE2V388_CLOBE</name>
<comment type="caution">
    <text evidence="1">The sequence shown here is derived from an EMBL/GenBank/DDBJ whole genome shotgun (WGS) entry which is preliminary data.</text>
</comment>
<evidence type="ECO:0000313" key="1">
    <source>
        <dbReference type="EMBL" id="MBF7810401.1"/>
    </source>
</evidence>
<dbReference type="AlphaFoldDB" id="A0AAE2V388"/>